<accession>A0AAV4CG20</accession>
<keyword evidence="2" id="KW-1185">Reference proteome</keyword>
<dbReference type="Proteomes" id="UP000735302">
    <property type="component" value="Unassembled WGS sequence"/>
</dbReference>
<dbReference type="EMBL" id="BLXT01006221">
    <property type="protein sequence ID" value="GFO30114.1"/>
    <property type="molecule type" value="Genomic_DNA"/>
</dbReference>
<evidence type="ECO:0000313" key="1">
    <source>
        <dbReference type="EMBL" id="GFO30114.1"/>
    </source>
</evidence>
<reference evidence="1 2" key="1">
    <citation type="journal article" date="2021" name="Elife">
        <title>Chloroplast acquisition without the gene transfer in kleptoplastic sea slugs, Plakobranchus ocellatus.</title>
        <authorList>
            <person name="Maeda T."/>
            <person name="Takahashi S."/>
            <person name="Yoshida T."/>
            <person name="Shimamura S."/>
            <person name="Takaki Y."/>
            <person name="Nagai Y."/>
            <person name="Toyoda A."/>
            <person name="Suzuki Y."/>
            <person name="Arimoto A."/>
            <person name="Ishii H."/>
            <person name="Satoh N."/>
            <person name="Nishiyama T."/>
            <person name="Hasebe M."/>
            <person name="Maruyama T."/>
            <person name="Minagawa J."/>
            <person name="Obokata J."/>
            <person name="Shigenobu S."/>
        </authorList>
    </citation>
    <scope>NUCLEOTIDE SEQUENCE [LARGE SCALE GENOMIC DNA]</scope>
</reference>
<comment type="caution">
    <text evidence="1">The sequence shown here is derived from an EMBL/GenBank/DDBJ whole genome shotgun (WGS) entry which is preliminary data.</text>
</comment>
<gene>
    <name evidence="1" type="ORF">PoB_005661900</name>
</gene>
<dbReference type="AlphaFoldDB" id="A0AAV4CG20"/>
<sequence>MKTKQAFYKEDISTAIREIDDAVQWVSSNINTETIALSVDYPKASDTISTSHIIHALQLYRFGKNFTRRINIRASMENPTQCLSHKNSVGEMMISPFSN</sequence>
<organism evidence="1 2">
    <name type="scientific">Plakobranchus ocellatus</name>
    <dbReference type="NCBI Taxonomy" id="259542"/>
    <lineage>
        <taxon>Eukaryota</taxon>
        <taxon>Metazoa</taxon>
        <taxon>Spiralia</taxon>
        <taxon>Lophotrochozoa</taxon>
        <taxon>Mollusca</taxon>
        <taxon>Gastropoda</taxon>
        <taxon>Heterobranchia</taxon>
        <taxon>Euthyneura</taxon>
        <taxon>Panpulmonata</taxon>
        <taxon>Sacoglossa</taxon>
        <taxon>Placobranchoidea</taxon>
        <taxon>Plakobranchidae</taxon>
        <taxon>Plakobranchus</taxon>
    </lineage>
</organism>
<protein>
    <submittedName>
        <fullName evidence="1">Uncharacterized protein</fullName>
    </submittedName>
</protein>
<proteinExistence type="predicted"/>
<name>A0AAV4CG20_9GAST</name>
<evidence type="ECO:0000313" key="2">
    <source>
        <dbReference type="Proteomes" id="UP000735302"/>
    </source>
</evidence>